<dbReference type="Pfam" id="PF13480">
    <property type="entry name" value="Acetyltransf_6"/>
    <property type="match status" value="1"/>
</dbReference>
<dbReference type="InterPro" id="IPR038740">
    <property type="entry name" value="BioF2-like_GNAT_dom"/>
</dbReference>
<proteinExistence type="predicted"/>
<dbReference type="EMBL" id="BMLS01000001">
    <property type="protein sequence ID" value="GGO63761.1"/>
    <property type="molecule type" value="Genomic_DNA"/>
</dbReference>
<keyword evidence="3" id="KW-1185">Reference proteome</keyword>
<evidence type="ECO:0000313" key="2">
    <source>
        <dbReference type="EMBL" id="GGO63761.1"/>
    </source>
</evidence>
<organism evidence="2 3">
    <name type="scientific">Bowmanella pacifica</name>
    <dbReference type="NCBI Taxonomy" id="502051"/>
    <lineage>
        <taxon>Bacteria</taxon>
        <taxon>Pseudomonadati</taxon>
        <taxon>Pseudomonadota</taxon>
        <taxon>Gammaproteobacteria</taxon>
        <taxon>Alteromonadales</taxon>
        <taxon>Alteromonadaceae</taxon>
        <taxon>Bowmanella</taxon>
    </lineage>
</organism>
<name>A0A917YQ30_9ALTE</name>
<comment type="caution">
    <text evidence="2">The sequence shown here is derived from an EMBL/GenBank/DDBJ whole genome shotgun (WGS) entry which is preliminary data.</text>
</comment>
<gene>
    <name evidence="2" type="ORF">GCM10010982_01550</name>
</gene>
<dbReference type="Gene3D" id="3.40.630.30">
    <property type="match status" value="1"/>
</dbReference>
<reference evidence="2" key="1">
    <citation type="journal article" date="2014" name="Int. J. Syst. Evol. Microbiol.">
        <title>Complete genome sequence of Corynebacterium casei LMG S-19264T (=DSM 44701T), isolated from a smear-ripened cheese.</title>
        <authorList>
            <consortium name="US DOE Joint Genome Institute (JGI-PGF)"/>
            <person name="Walter F."/>
            <person name="Albersmeier A."/>
            <person name="Kalinowski J."/>
            <person name="Ruckert C."/>
        </authorList>
    </citation>
    <scope>NUCLEOTIDE SEQUENCE</scope>
    <source>
        <strain evidence="2">CGMCC 1.7086</strain>
    </source>
</reference>
<evidence type="ECO:0000259" key="1">
    <source>
        <dbReference type="Pfam" id="PF13480"/>
    </source>
</evidence>
<evidence type="ECO:0000313" key="3">
    <source>
        <dbReference type="Proteomes" id="UP000606935"/>
    </source>
</evidence>
<dbReference type="InterPro" id="IPR016181">
    <property type="entry name" value="Acyl_CoA_acyltransferase"/>
</dbReference>
<accession>A0A917YQ30</accession>
<dbReference type="SUPFAM" id="SSF55729">
    <property type="entry name" value="Acyl-CoA N-acyltransferases (Nat)"/>
    <property type="match status" value="1"/>
</dbReference>
<feature type="domain" description="BioF2-like acetyltransferase" evidence="1">
    <location>
        <begin position="89"/>
        <end position="227"/>
    </location>
</feature>
<sequence>MSNFYSPMYGVTNSHIDEVVTLCQQEAHFTQADCINLLPLTSGQAKVWTNALQKIGFVCHQYDHSVNWFQDNIQSVEHYWAGRPSRLCNTLKRKKDKLQREGGYSAKILSSGDHNELMQGLIDYHQVYFHSWKKNEPWPAFIDAIANMQWQTGELRLGLMYHHDTPVAAQLWFVNGRTAYIYKLAHRSDYSAQSVGTVLSAKMFDWVIEQDKVSRIDFLTGDDPYKQDWMDTRQPLLGIQACNRQRVAGQAKALVNKISTLSKHVKPNNKQPD</sequence>
<reference evidence="2" key="2">
    <citation type="submission" date="2020-09" db="EMBL/GenBank/DDBJ databases">
        <authorList>
            <person name="Sun Q."/>
            <person name="Zhou Y."/>
        </authorList>
    </citation>
    <scope>NUCLEOTIDE SEQUENCE</scope>
    <source>
        <strain evidence="2">CGMCC 1.7086</strain>
    </source>
</reference>
<protein>
    <recommendedName>
        <fullName evidence="1">BioF2-like acetyltransferase domain-containing protein</fullName>
    </recommendedName>
</protein>
<dbReference type="Proteomes" id="UP000606935">
    <property type="component" value="Unassembled WGS sequence"/>
</dbReference>
<dbReference type="AlphaFoldDB" id="A0A917YQ30"/>